<dbReference type="InterPro" id="IPR014914">
    <property type="entry name" value="RES_dom"/>
</dbReference>
<name>A0ABY4S9H1_AQUTE</name>
<sequence>MITVYRIGYCETPAPALTVLLMSLGYGSTQGSGRWHTKGHNQVVYCGSSRALCQLEKRVHANGANPKNQALMRLEIPAATSLIEVETLGLPADWRDDETATQTLGNAWVASGASLGLWVPSYIEPNERNLLLNPAHRDHATITLHIERHPFKFDPRLFIAPAPATPGGTSP</sequence>
<accession>A0ABY4S9H1</accession>
<evidence type="ECO:0000313" key="2">
    <source>
        <dbReference type="EMBL" id="URI07910.1"/>
    </source>
</evidence>
<protein>
    <submittedName>
        <fullName evidence="2">RES family NAD+ phosphorylase</fullName>
    </submittedName>
</protein>
<proteinExistence type="predicted"/>
<feature type="domain" description="RES" evidence="1">
    <location>
        <begin position="23"/>
        <end position="146"/>
    </location>
</feature>
<dbReference type="SMART" id="SM00953">
    <property type="entry name" value="RES"/>
    <property type="match status" value="1"/>
</dbReference>
<dbReference type="Pfam" id="PF08808">
    <property type="entry name" value="RES"/>
    <property type="match status" value="1"/>
</dbReference>
<evidence type="ECO:0000313" key="3">
    <source>
        <dbReference type="Proteomes" id="UP001056201"/>
    </source>
</evidence>
<organism evidence="2 3">
    <name type="scientific">Aquincola tertiaricarbonis</name>
    <dbReference type="NCBI Taxonomy" id="391953"/>
    <lineage>
        <taxon>Bacteria</taxon>
        <taxon>Pseudomonadati</taxon>
        <taxon>Pseudomonadota</taxon>
        <taxon>Betaproteobacteria</taxon>
        <taxon>Burkholderiales</taxon>
        <taxon>Sphaerotilaceae</taxon>
        <taxon>Aquincola</taxon>
    </lineage>
</organism>
<dbReference type="Proteomes" id="UP001056201">
    <property type="component" value="Chromosome 1"/>
</dbReference>
<evidence type="ECO:0000259" key="1">
    <source>
        <dbReference type="SMART" id="SM00953"/>
    </source>
</evidence>
<reference evidence="2" key="1">
    <citation type="submission" date="2022-05" db="EMBL/GenBank/DDBJ databases">
        <title>An RpoN-dependent PEP-CTERM gene is involved in floc formation of an Aquincola tertiaricarbonis strain.</title>
        <authorList>
            <person name="Qiu D."/>
            <person name="Xia M."/>
        </authorList>
    </citation>
    <scope>NUCLEOTIDE SEQUENCE</scope>
    <source>
        <strain evidence="2">RN12</strain>
    </source>
</reference>
<gene>
    <name evidence="2" type="ORF">MW290_04815</name>
</gene>
<dbReference type="RefSeq" id="WP_250196132.1">
    <property type="nucleotide sequence ID" value="NZ_CP097635.1"/>
</dbReference>
<dbReference type="EMBL" id="CP097635">
    <property type="protein sequence ID" value="URI07910.1"/>
    <property type="molecule type" value="Genomic_DNA"/>
</dbReference>
<keyword evidence="3" id="KW-1185">Reference proteome</keyword>